<keyword evidence="2" id="KW-1185">Reference proteome</keyword>
<dbReference type="Proteomes" id="UP000199518">
    <property type="component" value="Unassembled WGS sequence"/>
</dbReference>
<reference evidence="2" key="1">
    <citation type="submission" date="2016-10" db="EMBL/GenBank/DDBJ databases">
        <authorList>
            <person name="Varghese N."/>
            <person name="Submissions S."/>
        </authorList>
    </citation>
    <scope>NUCLEOTIDE SEQUENCE [LARGE SCALE GENOMIC DNA]</scope>
    <source>
        <strain evidence="2">DSM 26348</strain>
    </source>
</reference>
<accession>A0A1I3NGN2</accession>
<evidence type="ECO:0000313" key="2">
    <source>
        <dbReference type="Proteomes" id="UP000199518"/>
    </source>
</evidence>
<proteinExistence type="predicted"/>
<evidence type="ECO:0008006" key="3">
    <source>
        <dbReference type="Google" id="ProtNLM"/>
    </source>
</evidence>
<dbReference type="EMBL" id="FOQD01000015">
    <property type="protein sequence ID" value="SFJ08325.1"/>
    <property type="molecule type" value="Genomic_DNA"/>
</dbReference>
<name>A0A1I3NGN2_9PLAN</name>
<dbReference type="RefSeq" id="WP_092053432.1">
    <property type="nucleotide sequence ID" value="NZ_FOQD01000015.1"/>
</dbReference>
<evidence type="ECO:0000313" key="1">
    <source>
        <dbReference type="EMBL" id="SFJ08325.1"/>
    </source>
</evidence>
<protein>
    <recommendedName>
        <fullName evidence="3">BON domain-containing protein</fullName>
    </recommendedName>
</protein>
<sequence>MEEWTLARDSVPVSTREEALVLLEQQISHLTSGRIRDLRVQAVGEGILLSGRTSTYYVKQLATQIALDAHNPELLHNSIEVI</sequence>
<organism evidence="1 2">
    <name type="scientific">Planctomicrobium piriforme</name>
    <dbReference type="NCBI Taxonomy" id="1576369"/>
    <lineage>
        <taxon>Bacteria</taxon>
        <taxon>Pseudomonadati</taxon>
        <taxon>Planctomycetota</taxon>
        <taxon>Planctomycetia</taxon>
        <taxon>Planctomycetales</taxon>
        <taxon>Planctomycetaceae</taxon>
        <taxon>Planctomicrobium</taxon>
    </lineage>
</organism>
<gene>
    <name evidence="1" type="ORF">SAMN05421753_11591</name>
</gene>
<dbReference type="AlphaFoldDB" id="A0A1I3NGN2"/>